<dbReference type="GO" id="GO:0080162">
    <property type="term" value="P:endoplasmic reticulum to cytosol auxin transport"/>
    <property type="evidence" value="ECO:0007669"/>
    <property type="project" value="InterPro"/>
</dbReference>
<reference evidence="11 12" key="1">
    <citation type="journal article" date="2017" name="Nature">
        <title>The Apostasia genome and the evolution of orchids.</title>
        <authorList>
            <person name="Zhang G.Q."/>
            <person name="Liu K.W."/>
            <person name="Li Z."/>
            <person name="Lohaus R."/>
            <person name="Hsiao Y.Y."/>
            <person name="Niu S.C."/>
            <person name="Wang J.Y."/>
            <person name="Lin Y.C."/>
            <person name="Xu Q."/>
            <person name="Chen L.J."/>
            <person name="Yoshida K."/>
            <person name="Fujiwara S."/>
            <person name="Wang Z.W."/>
            <person name="Zhang Y.Q."/>
            <person name="Mitsuda N."/>
            <person name="Wang M."/>
            <person name="Liu G.H."/>
            <person name="Pecoraro L."/>
            <person name="Huang H.X."/>
            <person name="Xiao X.J."/>
            <person name="Lin M."/>
            <person name="Wu X.Y."/>
            <person name="Wu W.L."/>
            <person name="Chen Y.Y."/>
            <person name="Chang S.B."/>
            <person name="Sakamoto S."/>
            <person name="Ohme-Takagi M."/>
            <person name="Yagi M."/>
            <person name="Zeng S.J."/>
            <person name="Shen C.Y."/>
            <person name="Yeh C.M."/>
            <person name="Luo Y.B."/>
            <person name="Tsai W.C."/>
            <person name="Van de Peer Y."/>
            <person name="Liu Z.J."/>
        </authorList>
    </citation>
    <scope>NUCLEOTIDE SEQUENCE [LARGE SCALE GENOMIC DNA]</scope>
    <source>
        <strain evidence="12">cv. Shenzhen</strain>
        <tissue evidence="11">Stem</tissue>
    </source>
</reference>
<keyword evidence="6" id="KW-0927">Auxin signaling pathway</keyword>
<keyword evidence="2" id="KW-0813">Transport</keyword>
<dbReference type="PANTHER" id="PTHR31651:SF3">
    <property type="entry name" value="PROTEIN PIN-LIKES 7"/>
    <property type="match status" value="1"/>
</dbReference>
<evidence type="ECO:0008006" key="13">
    <source>
        <dbReference type="Google" id="ProtNLM"/>
    </source>
</evidence>
<evidence type="ECO:0000256" key="5">
    <source>
        <dbReference type="ARBA" id="ARBA00023136"/>
    </source>
</evidence>
<feature type="region of interest" description="Disordered" evidence="9">
    <location>
        <begin position="1"/>
        <end position="20"/>
    </location>
</feature>
<evidence type="ECO:0000256" key="9">
    <source>
        <dbReference type="SAM" id="MobiDB-lite"/>
    </source>
</evidence>
<accession>A0A2I0A3H9</accession>
<dbReference type="GO" id="GO:0005789">
    <property type="term" value="C:endoplasmic reticulum membrane"/>
    <property type="evidence" value="ECO:0007669"/>
    <property type="project" value="UniProtKB-SubCell"/>
</dbReference>
<evidence type="ECO:0000256" key="4">
    <source>
        <dbReference type="ARBA" id="ARBA00022989"/>
    </source>
</evidence>
<feature type="transmembrane region" description="Helical" evidence="10">
    <location>
        <begin position="209"/>
        <end position="232"/>
    </location>
</feature>
<dbReference type="PANTHER" id="PTHR31651">
    <property type="match status" value="1"/>
</dbReference>
<dbReference type="InterPro" id="IPR045033">
    <property type="entry name" value="PILS1/3/4/5/7"/>
</dbReference>
<evidence type="ECO:0000256" key="10">
    <source>
        <dbReference type="SAM" id="Phobius"/>
    </source>
</evidence>
<evidence type="ECO:0000256" key="3">
    <source>
        <dbReference type="ARBA" id="ARBA00022692"/>
    </source>
</evidence>
<name>A0A2I0A3H9_9ASPA</name>
<evidence type="ECO:0000256" key="1">
    <source>
        <dbReference type="ARBA" id="ARBA00004477"/>
    </source>
</evidence>
<dbReference type="InterPro" id="IPR004776">
    <property type="entry name" value="Mem_transp_PIN-like"/>
</dbReference>
<dbReference type="AlphaFoldDB" id="A0A2I0A3H9"/>
<protein>
    <recommendedName>
        <fullName evidence="13">Protein PIN-LIKES 7</fullName>
    </recommendedName>
</protein>
<dbReference type="GO" id="GO:0009734">
    <property type="term" value="P:auxin-activated signaling pathway"/>
    <property type="evidence" value="ECO:0007669"/>
    <property type="project" value="UniProtKB-KW"/>
</dbReference>
<dbReference type="OrthoDB" id="191139at2759"/>
<organism evidence="11 12">
    <name type="scientific">Apostasia shenzhenica</name>
    <dbReference type="NCBI Taxonomy" id="1088818"/>
    <lineage>
        <taxon>Eukaryota</taxon>
        <taxon>Viridiplantae</taxon>
        <taxon>Streptophyta</taxon>
        <taxon>Embryophyta</taxon>
        <taxon>Tracheophyta</taxon>
        <taxon>Spermatophyta</taxon>
        <taxon>Magnoliopsida</taxon>
        <taxon>Liliopsida</taxon>
        <taxon>Asparagales</taxon>
        <taxon>Orchidaceae</taxon>
        <taxon>Apostasioideae</taxon>
        <taxon>Apostasia</taxon>
    </lineage>
</organism>
<feature type="transmembrane region" description="Helical" evidence="10">
    <location>
        <begin position="176"/>
        <end position="197"/>
    </location>
</feature>
<proteinExistence type="inferred from homology"/>
<keyword evidence="3 10" id="KW-0812">Transmembrane</keyword>
<keyword evidence="4 10" id="KW-1133">Transmembrane helix</keyword>
<dbReference type="Pfam" id="PF03547">
    <property type="entry name" value="Mem_trans"/>
    <property type="match status" value="1"/>
</dbReference>
<comment type="similarity">
    <text evidence="8">Belongs to the auxin efflux carrier (TC 2.A.69.2) family.</text>
</comment>
<evidence type="ECO:0000256" key="6">
    <source>
        <dbReference type="ARBA" id="ARBA00023294"/>
    </source>
</evidence>
<evidence type="ECO:0000256" key="8">
    <source>
        <dbReference type="ARBA" id="ARBA00025752"/>
    </source>
</evidence>
<dbReference type="EMBL" id="KZ452031">
    <property type="protein sequence ID" value="PKA50095.1"/>
    <property type="molecule type" value="Genomic_DNA"/>
</dbReference>
<dbReference type="Proteomes" id="UP000236161">
    <property type="component" value="Unassembled WGS sequence"/>
</dbReference>
<keyword evidence="5 10" id="KW-0472">Membrane</keyword>
<keyword evidence="12" id="KW-1185">Reference proteome</keyword>
<gene>
    <name evidence="11" type="ORF">AXF42_Ash019613</name>
</gene>
<evidence type="ECO:0000256" key="7">
    <source>
        <dbReference type="ARBA" id="ARBA00025100"/>
    </source>
</evidence>
<comment type="subcellular location">
    <subcellularLocation>
        <location evidence="1">Endoplasmic reticulum membrane</location>
        <topology evidence="1">Multi-pass membrane protein</topology>
    </subcellularLocation>
</comment>
<evidence type="ECO:0000313" key="12">
    <source>
        <dbReference type="Proteomes" id="UP000236161"/>
    </source>
</evidence>
<evidence type="ECO:0000256" key="2">
    <source>
        <dbReference type="ARBA" id="ARBA00022448"/>
    </source>
</evidence>
<evidence type="ECO:0000313" key="11">
    <source>
        <dbReference type="EMBL" id="PKA50095.1"/>
    </source>
</evidence>
<feature type="compositionally biased region" description="Low complexity" evidence="9">
    <location>
        <begin position="1"/>
        <end position="19"/>
    </location>
</feature>
<comment type="function">
    <text evidence="7">Involved in cellular auxin homeostasis by regulating auxin metabolism. Regulates intracellular auxin accumulation at the endoplasmic reticulum and thus auxin availability for nuclear auxin signaling.</text>
</comment>
<sequence length="234" mass="25888">MQLGNEENSEGTENGSSTNAVTKIKLNDDKCSEHDNGSLITAPLLPEEVHNGIKHSNWGKLMEEFKQIAQELKAPPTSGAFLGFLFGAIPWLRVLINGENAPLRFVEDALRLLGDGTVPSVTLILGANLTQGQRKKILKPTIMVAIICVRYVILPIIGIIIIKSVHKMGFLLDDPLYHFMLMIQFTTPPAMAIGTMAELFDVSQDECSVIFLWTYLTAAVALTFWPSVYMWILS</sequence>
<feature type="transmembrane region" description="Helical" evidence="10">
    <location>
        <begin position="142"/>
        <end position="164"/>
    </location>
</feature>